<comment type="caution">
    <text evidence="7">The sequence shown here is derived from an EMBL/GenBank/DDBJ whole genome shotgun (WGS) entry which is preliminary data.</text>
</comment>
<dbReference type="Pfam" id="PF03788">
    <property type="entry name" value="LrgA"/>
    <property type="match status" value="1"/>
</dbReference>
<dbReference type="Proteomes" id="UP001579974">
    <property type="component" value="Unassembled WGS sequence"/>
</dbReference>
<dbReference type="RefSeq" id="WP_275476286.1">
    <property type="nucleotide sequence ID" value="NZ_CP162940.1"/>
</dbReference>
<feature type="transmembrane region" description="Helical" evidence="6">
    <location>
        <begin position="86"/>
        <end position="111"/>
    </location>
</feature>
<organism evidence="7 8">
    <name type="scientific">Alicyclobacillus fastidiosus</name>
    <dbReference type="NCBI Taxonomy" id="392011"/>
    <lineage>
        <taxon>Bacteria</taxon>
        <taxon>Bacillati</taxon>
        <taxon>Bacillota</taxon>
        <taxon>Bacilli</taxon>
        <taxon>Bacillales</taxon>
        <taxon>Alicyclobacillaceae</taxon>
        <taxon>Alicyclobacillus</taxon>
    </lineage>
</organism>
<feature type="transmembrane region" description="Helical" evidence="6">
    <location>
        <begin position="29"/>
        <end position="47"/>
    </location>
</feature>
<keyword evidence="8" id="KW-1185">Reference proteome</keyword>
<feature type="transmembrane region" description="Helical" evidence="6">
    <location>
        <begin position="59"/>
        <end position="80"/>
    </location>
</feature>
<name>A0ABV5ACI2_9BACL</name>
<protein>
    <submittedName>
        <fullName evidence="7">CidA/LrgA family protein</fullName>
    </submittedName>
</protein>
<dbReference type="NCBIfam" id="NF002460">
    <property type="entry name" value="PRK01658.1"/>
    <property type="match status" value="1"/>
</dbReference>
<evidence type="ECO:0000256" key="6">
    <source>
        <dbReference type="SAM" id="Phobius"/>
    </source>
</evidence>
<keyword evidence="4 6" id="KW-1133">Transmembrane helix</keyword>
<keyword evidence="3 6" id="KW-0812">Transmembrane</keyword>
<keyword evidence="2" id="KW-1003">Cell membrane</keyword>
<reference evidence="7 8" key="1">
    <citation type="journal article" date="2024" name="Int. J. Mol. Sci.">
        <title>Exploration of Alicyclobacillus spp. Genome in Search of Antibiotic Resistance.</title>
        <authorList>
            <person name="Bucka-Kolendo J."/>
            <person name="Kiousi D.E."/>
            <person name="Dekowska A."/>
            <person name="Mikolajczuk-Szczyrba A."/>
            <person name="Karadedos D.M."/>
            <person name="Michael P."/>
            <person name="Galanis A."/>
            <person name="Sokolowska B."/>
        </authorList>
    </citation>
    <scope>NUCLEOTIDE SEQUENCE [LARGE SCALE GENOMIC DNA]</scope>
    <source>
        <strain evidence="7 8">KKP 3000</strain>
    </source>
</reference>
<sequence length="121" mass="13178">MKQIYAIGILVLLSLTGDAVTMLTHVSVPGSIIGLILLWVLLQCRVIPVHWVEPGSKVLLSQMLLFFVPSAVGVIQYLPLLKTEGLQLVLVIALSTIAVMIVSGGMTELLVSIKRRMRHGH</sequence>
<dbReference type="InterPro" id="IPR005538">
    <property type="entry name" value="LrgA/CidA"/>
</dbReference>
<evidence type="ECO:0000256" key="2">
    <source>
        <dbReference type="ARBA" id="ARBA00022475"/>
    </source>
</evidence>
<evidence type="ECO:0000256" key="4">
    <source>
        <dbReference type="ARBA" id="ARBA00022989"/>
    </source>
</evidence>
<evidence type="ECO:0000256" key="5">
    <source>
        <dbReference type="ARBA" id="ARBA00023136"/>
    </source>
</evidence>
<evidence type="ECO:0000313" key="8">
    <source>
        <dbReference type="Proteomes" id="UP001579974"/>
    </source>
</evidence>
<evidence type="ECO:0000313" key="7">
    <source>
        <dbReference type="EMBL" id="MFB5189911.1"/>
    </source>
</evidence>
<evidence type="ECO:0000256" key="1">
    <source>
        <dbReference type="ARBA" id="ARBA00004651"/>
    </source>
</evidence>
<dbReference type="EMBL" id="JBDXSU010000004">
    <property type="protein sequence ID" value="MFB5189911.1"/>
    <property type="molecule type" value="Genomic_DNA"/>
</dbReference>
<comment type="subcellular location">
    <subcellularLocation>
        <location evidence="1">Cell membrane</location>
        <topology evidence="1">Multi-pass membrane protein</topology>
    </subcellularLocation>
</comment>
<gene>
    <name evidence="7" type="ORF">KKP3000_003302</name>
</gene>
<keyword evidence="5 6" id="KW-0472">Membrane</keyword>
<dbReference type="PANTHER" id="PTHR33931:SF2">
    <property type="entry name" value="HOLIN-LIKE PROTEIN CIDA"/>
    <property type="match status" value="1"/>
</dbReference>
<evidence type="ECO:0000256" key="3">
    <source>
        <dbReference type="ARBA" id="ARBA00022692"/>
    </source>
</evidence>
<proteinExistence type="predicted"/>
<accession>A0ABV5ACI2</accession>
<dbReference type="PANTHER" id="PTHR33931">
    <property type="entry name" value="HOLIN-LIKE PROTEIN CIDA-RELATED"/>
    <property type="match status" value="1"/>
</dbReference>